<evidence type="ECO:0000313" key="2">
    <source>
        <dbReference type="EMBL" id="MFD1658127.1"/>
    </source>
</evidence>
<comment type="caution">
    <text evidence="2">The sequence shown here is derived from an EMBL/GenBank/DDBJ whole genome shotgun (WGS) entry which is preliminary data.</text>
</comment>
<name>A0ABW4ILC8_9ACTN</name>
<dbReference type="EMBL" id="JBHUDX010000019">
    <property type="protein sequence ID" value="MFD1658127.1"/>
    <property type="molecule type" value="Genomic_DNA"/>
</dbReference>
<gene>
    <name evidence="2" type="ORF">ACFSL4_07830</name>
</gene>
<organism evidence="2 3">
    <name type="scientific">Streptomyces caeni</name>
    <dbReference type="NCBI Taxonomy" id="2307231"/>
    <lineage>
        <taxon>Bacteria</taxon>
        <taxon>Bacillati</taxon>
        <taxon>Actinomycetota</taxon>
        <taxon>Actinomycetes</taxon>
        <taxon>Kitasatosporales</taxon>
        <taxon>Streptomycetaceae</taxon>
        <taxon>Streptomyces</taxon>
    </lineage>
</organism>
<dbReference type="Proteomes" id="UP001597261">
    <property type="component" value="Unassembled WGS sequence"/>
</dbReference>
<feature type="region of interest" description="Disordered" evidence="1">
    <location>
        <begin position="66"/>
        <end position="87"/>
    </location>
</feature>
<evidence type="ECO:0000313" key="3">
    <source>
        <dbReference type="Proteomes" id="UP001597261"/>
    </source>
</evidence>
<sequence length="87" mass="9216">MCSLHFFPRQREAGPVLAEALGLAGTGTLPARGERLGRAQCNAAEQTDEWTEQRRYTGPDILAECISGKSAEPGTPDLGGQPPALSH</sequence>
<keyword evidence="3" id="KW-1185">Reference proteome</keyword>
<dbReference type="RefSeq" id="WP_381079939.1">
    <property type="nucleotide sequence ID" value="NZ_JBHUDX010000019.1"/>
</dbReference>
<accession>A0ABW4ILC8</accession>
<protein>
    <recommendedName>
        <fullName evidence="4">Transposase</fullName>
    </recommendedName>
</protein>
<evidence type="ECO:0000256" key="1">
    <source>
        <dbReference type="SAM" id="MobiDB-lite"/>
    </source>
</evidence>
<proteinExistence type="predicted"/>
<evidence type="ECO:0008006" key="4">
    <source>
        <dbReference type="Google" id="ProtNLM"/>
    </source>
</evidence>
<reference evidence="3" key="1">
    <citation type="journal article" date="2019" name="Int. J. Syst. Evol. Microbiol.">
        <title>The Global Catalogue of Microorganisms (GCM) 10K type strain sequencing project: providing services to taxonomists for standard genome sequencing and annotation.</title>
        <authorList>
            <consortium name="The Broad Institute Genomics Platform"/>
            <consortium name="The Broad Institute Genome Sequencing Center for Infectious Disease"/>
            <person name="Wu L."/>
            <person name="Ma J."/>
        </authorList>
    </citation>
    <scope>NUCLEOTIDE SEQUENCE [LARGE SCALE GENOMIC DNA]</scope>
    <source>
        <strain evidence="3">CGMCC 1.12470</strain>
    </source>
</reference>